<evidence type="ECO:0000313" key="1">
    <source>
        <dbReference type="EMBL" id="SVD65952.1"/>
    </source>
</evidence>
<protein>
    <recommendedName>
        <fullName evidence="2">Major tropism determinant N-terminal domain-containing protein</fullName>
    </recommendedName>
</protein>
<dbReference type="AlphaFoldDB" id="A0A382X4C2"/>
<organism evidence="1">
    <name type="scientific">marine metagenome</name>
    <dbReference type="NCBI Taxonomy" id="408172"/>
    <lineage>
        <taxon>unclassified sequences</taxon>
        <taxon>metagenomes</taxon>
        <taxon>ecological metagenomes</taxon>
    </lineage>
</organism>
<evidence type="ECO:0008006" key="2">
    <source>
        <dbReference type="Google" id="ProtNLM"/>
    </source>
</evidence>
<sequence length="246" mass="25690">MARDVLITPASTRVAFTDAGDVTTVLRTSNGRFEMKDSSESSFVDLYANDIVLDGDLTVGGTTTTVNTSNLLIEDPILQLAKGQTTGAPIVDIGFVGLRGNSANAAFIWDESDDAFAAIFTTGSGLTTGDAAGGATTITPSGYADFKAGTAVFAGDDVRIRADGDANSHPGFELSENGTRKWIIFNDYTNDNLTFKTNSDSRMVIKQDGKVGIGPNPSGPQSILDVYGNYISMGDGTYAAALGRGN</sequence>
<reference evidence="1" key="1">
    <citation type="submission" date="2018-05" db="EMBL/GenBank/DDBJ databases">
        <authorList>
            <person name="Lanie J.A."/>
            <person name="Ng W.-L."/>
            <person name="Kazmierczak K.M."/>
            <person name="Andrzejewski T.M."/>
            <person name="Davidsen T.M."/>
            <person name="Wayne K.J."/>
            <person name="Tettelin H."/>
            <person name="Glass J.I."/>
            <person name="Rusch D."/>
            <person name="Podicherti R."/>
            <person name="Tsui H.-C.T."/>
            <person name="Winkler M.E."/>
        </authorList>
    </citation>
    <scope>NUCLEOTIDE SEQUENCE</scope>
</reference>
<dbReference type="EMBL" id="UINC01164878">
    <property type="protein sequence ID" value="SVD65952.1"/>
    <property type="molecule type" value="Genomic_DNA"/>
</dbReference>
<proteinExistence type="predicted"/>
<gene>
    <name evidence="1" type="ORF">METZ01_LOCUS418806</name>
</gene>
<feature type="non-terminal residue" evidence="1">
    <location>
        <position position="246"/>
    </location>
</feature>
<name>A0A382X4C2_9ZZZZ</name>
<accession>A0A382X4C2</accession>